<gene>
    <name evidence="8" type="ORF">HYFRA_00002688</name>
</gene>
<evidence type="ECO:0000256" key="1">
    <source>
        <dbReference type="ARBA" id="ARBA00004141"/>
    </source>
</evidence>
<dbReference type="AlphaFoldDB" id="A0A9N9PZ76"/>
<evidence type="ECO:0000313" key="8">
    <source>
        <dbReference type="EMBL" id="CAG8961145.1"/>
    </source>
</evidence>
<keyword evidence="3 6" id="KW-1133">Transmembrane helix</keyword>
<evidence type="ECO:0000256" key="3">
    <source>
        <dbReference type="ARBA" id="ARBA00022989"/>
    </source>
</evidence>
<evidence type="ECO:0000259" key="7">
    <source>
        <dbReference type="Pfam" id="PF20684"/>
    </source>
</evidence>
<protein>
    <recommendedName>
        <fullName evidence="7">Rhodopsin domain-containing protein</fullName>
    </recommendedName>
</protein>
<dbReference type="GO" id="GO:0016020">
    <property type="term" value="C:membrane"/>
    <property type="evidence" value="ECO:0007669"/>
    <property type="project" value="UniProtKB-SubCell"/>
</dbReference>
<dbReference type="PANTHER" id="PTHR33048:SF47">
    <property type="entry name" value="INTEGRAL MEMBRANE PROTEIN-RELATED"/>
    <property type="match status" value="1"/>
</dbReference>
<comment type="subcellular location">
    <subcellularLocation>
        <location evidence="1">Membrane</location>
        <topology evidence="1">Multi-pass membrane protein</topology>
    </subcellularLocation>
</comment>
<feature type="domain" description="Rhodopsin" evidence="7">
    <location>
        <begin position="6"/>
        <end position="79"/>
    </location>
</feature>
<accession>A0A9N9PZ76</accession>
<evidence type="ECO:0000256" key="5">
    <source>
        <dbReference type="ARBA" id="ARBA00038359"/>
    </source>
</evidence>
<evidence type="ECO:0000313" key="9">
    <source>
        <dbReference type="Proteomes" id="UP000696280"/>
    </source>
</evidence>
<keyword evidence="9" id="KW-1185">Reference proteome</keyword>
<name>A0A9N9PZ76_9HELO</name>
<proteinExistence type="inferred from homology"/>
<dbReference type="PANTHER" id="PTHR33048">
    <property type="entry name" value="PTH11-LIKE INTEGRAL MEMBRANE PROTEIN (AFU_ORTHOLOGUE AFUA_5G11245)"/>
    <property type="match status" value="1"/>
</dbReference>
<comment type="similarity">
    <text evidence="5">Belongs to the SAT4 family.</text>
</comment>
<dbReference type="InterPro" id="IPR049326">
    <property type="entry name" value="Rhodopsin_dom_fungi"/>
</dbReference>
<evidence type="ECO:0000256" key="2">
    <source>
        <dbReference type="ARBA" id="ARBA00022692"/>
    </source>
</evidence>
<dbReference type="EMBL" id="CAJVRL010000103">
    <property type="protein sequence ID" value="CAG8961145.1"/>
    <property type="molecule type" value="Genomic_DNA"/>
</dbReference>
<dbReference type="InterPro" id="IPR052337">
    <property type="entry name" value="SAT4-like"/>
</dbReference>
<evidence type="ECO:0000256" key="6">
    <source>
        <dbReference type="SAM" id="Phobius"/>
    </source>
</evidence>
<feature type="domain" description="Rhodopsin" evidence="7">
    <location>
        <begin position="121"/>
        <end position="150"/>
    </location>
</feature>
<organism evidence="8 9">
    <name type="scientific">Hymenoscyphus fraxineus</name>
    <dbReference type="NCBI Taxonomy" id="746836"/>
    <lineage>
        <taxon>Eukaryota</taxon>
        <taxon>Fungi</taxon>
        <taxon>Dikarya</taxon>
        <taxon>Ascomycota</taxon>
        <taxon>Pezizomycotina</taxon>
        <taxon>Leotiomycetes</taxon>
        <taxon>Helotiales</taxon>
        <taxon>Helotiaceae</taxon>
        <taxon>Hymenoscyphus</taxon>
    </lineage>
</organism>
<feature type="transmembrane region" description="Helical" evidence="6">
    <location>
        <begin position="31"/>
        <end position="52"/>
    </location>
</feature>
<keyword evidence="2 6" id="KW-0812">Transmembrane</keyword>
<keyword evidence="4 6" id="KW-0472">Membrane</keyword>
<sequence length="249" mass="27671">MIMTVREARYGMGKPNSERTLGDTENFMQSLYLAIIFYNVSLSTTKFAIILQYMRVFTTGRVKFWCKVSIWVVIVAGVDYYRRYVASAAVTSAVEVGFAEETEDAVDGNIFAWRICAFIVNTASGMWSVIEVNVGIICACLQTLRPLMARVFPNLFASTNLGPRGYGNSNKIASRGGIQSGSNTREFEMERRSRIDMPLPNKVVTTANTSTENLRGGDDSEGENRIMVTKSIDVKVEDSKVPESPYGMV</sequence>
<comment type="caution">
    <text evidence="8">The sequence shown here is derived from an EMBL/GenBank/DDBJ whole genome shotgun (WGS) entry which is preliminary data.</text>
</comment>
<dbReference type="OrthoDB" id="2988756at2759"/>
<dbReference type="Pfam" id="PF20684">
    <property type="entry name" value="Fung_rhodopsin"/>
    <property type="match status" value="2"/>
</dbReference>
<evidence type="ECO:0000256" key="4">
    <source>
        <dbReference type="ARBA" id="ARBA00023136"/>
    </source>
</evidence>
<reference evidence="8" key="1">
    <citation type="submission" date="2021-07" db="EMBL/GenBank/DDBJ databases">
        <authorList>
            <person name="Durling M."/>
        </authorList>
    </citation>
    <scope>NUCLEOTIDE SEQUENCE</scope>
</reference>
<dbReference type="Proteomes" id="UP000696280">
    <property type="component" value="Unassembled WGS sequence"/>
</dbReference>